<evidence type="ECO:0000313" key="3">
    <source>
        <dbReference type="Proteomes" id="UP000838672"/>
    </source>
</evidence>
<evidence type="ECO:0000313" key="2">
    <source>
        <dbReference type="EMBL" id="CAH0534629.1"/>
    </source>
</evidence>
<feature type="chain" id="PRO_5047361215" evidence="1">
    <location>
        <begin position="23"/>
        <end position="63"/>
    </location>
</feature>
<comment type="caution">
    <text evidence="2">The sequence shown here is derived from an EMBL/GenBank/DDBJ whole genome shotgun (WGS) entry which is preliminary data.</text>
</comment>
<gene>
    <name evidence="2" type="ORF">VST7929_02579</name>
</gene>
<proteinExistence type="predicted"/>
<reference evidence="2" key="1">
    <citation type="submission" date="2021-11" db="EMBL/GenBank/DDBJ databases">
        <authorList>
            <person name="Rodrigo-Torres L."/>
            <person name="Arahal R. D."/>
            <person name="Lucena T."/>
        </authorList>
    </citation>
    <scope>NUCLEOTIDE SEQUENCE</scope>
    <source>
        <strain evidence="2">CECT 7929</strain>
    </source>
</reference>
<organism evidence="2 3">
    <name type="scientific">Vibrio stylophorae</name>
    <dbReference type="NCBI Taxonomy" id="659351"/>
    <lineage>
        <taxon>Bacteria</taxon>
        <taxon>Pseudomonadati</taxon>
        <taxon>Pseudomonadota</taxon>
        <taxon>Gammaproteobacteria</taxon>
        <taxon>Vibrionales</taxon>
        <taxon>Vibrionaceae</taxon>
        <taxon>Vibrio</taxon>
    </lineage>
</organism>
<evidence type="ECO:0000256" key="1">
    <source>
        <dbReference type="SAM" id="SignalP"/>
    </source>
</evidence>
<dbReference type="EMBL" id="CAKLDI010000001">
    <property type="protein sequence ID" value="CAH0534629.1"/>
    <property type="molecule type" value="Genomic_DNA"/>
</dbReference>
<name>A0ABN8E0P6_9VIBR</name>
<sequence length="63" mass="6712">MMKKVFVAMMMAFGLFATGVQAEPAKTTAAAVSEYSQQEIQACGTSNIFQSCVAAYQATHDAK</sequence>
<dbReference type="RefSeq" id="WP_237467554.1">
    <property type="nucleotide sequence ID" value="NZ_CAKLDI010000001.1"/>
</dbReference>
<keyword evidence="3" id="KW-1185">Reference proteome</keyword>
<protein>
    <submittedName>
        <fullName evidence="2">Uncharacterized protein</fullName>
    </submittedName>
</protein>
<accession>A0ABN8E0P6</accession>
<dbReference type="Proteomes" id="UP000838672">
    <property type="component" value="Unassembled WGS sequence"/>
</dbReference>
<feature type="signal peptide" evidence="1">
    <location>
        <begin position="1"/>
        <end position="22"/>
    </location>
</feature>
<keyword evidence="1" id="KW-0732">Signal</keyword>